<accession>A0A9E8HJY0</accession>
<evidence type="ECO:0000256" key="1">
    <source>
        <dbReference type="ARBA" id="ARBA00000085"/>
    </source>
</evidence>
<dbReference type="InterPro" id="IPR011712">
    <property type="entry name" value="Sig_transdc_His_kin_sub3_dim/P"/>
</dbReference>
<keyword evidence="7 16" id="KW-0812">Transmembrane</keyword>
<dbReference type="SMART" id="SM00387">
    <property type="entry name" value="HATPase_c"/>
    <property type="match status" value="1"/>
</dbReference>
<dbReference type="GO" id="GO:0005524">
    <property type="term" value="F:ATP binding"/>
    <property type="evidence" value="ECO:0007669"/>
    <property type="project" value="UniProtKB-UniRule"/>
</dbReference>
<evidence type="ECO:0000256" key="7">
    <source>
        <dbReference type="ARBA" id="ARBA00022692"/>
    </source>
</evidence>
<dbReference type="CDD" id="cd19408">
    <property type="entry name" value="NarX_NarQ_sensor"/>
    <property type="match status" value="1"/>
</dbReference>
<dbReference type="InterPro" id="IPR003660">
    <property type="entry name" value="HAMP_dom"/>
</dbReference>
<evidence type="ECO:0000256" key="11">
    <source>
        <dbReference type="ARBA" id="ARBA00022989"/>
    </source>
</evidence>
<feature type="domain" description="HAMP" evidence="18">
    <location>
        <begin position="190"/>
        <end position="242"/>
    </location>
</feature>
<dbReference type="EC" id="2.7.13.3" evidence="14"/>
<dbReference type="PROSITE" id="PS50885">
    <property type="entry name" value="HAMP"/>
    <property type="match status" value="1"/>
</dbReference>
<keyword evidence="5" id="KW-0597">Phosphoprotein</keyword>
<dbReference type="CDD" id="cd06225">
    <property type="entry name" value="HAMP"/>
    <property type="match status" value="1"/>
</dbReference>
<evidence type="ECO:0000256" key="3">
    <source>
        <dbReference type="ARBA" id="ARBA00022475"/>
    </source>
</evidence>
<feature type="domain" description="Histidine kinase" evidence="17">
    <location>
        <begin position="396"/>
        <end position="593"/>
    </location>
</feature>
<dbReference type="InterPro" id="IPR042295">
    <property type="entry name" value="NarX-like_N_sf"/>
</dbReference>
<evidence type="ECO:0000313" key="19">
    <source>
        <dbReference type="EMBL" id="UZW74727.1"/>
    </source>
</evidence>
<dbReference type="PANTHER" id="PTHR24421">
    <property type="entry name" value="NITRATE/NITRITE SENSOR PROTEIN NARX-RELATED"/>
    <property type="match status" value="1"/>
</dbReference>
<dbReference type="EMBL" id="CP101527">
    <property type="protein sequence ID" value="UZW74727.1"/>
    <property type="molecule type" value="Genomic_DNA"/>
</dbReference>
<dbReference type="InterPro" id="IPR050482">
    <property type="entry name" value="Sensor_HK_TwoCompSys"/>
</dbReference>
<evidence type="ECO:0000256" key="14">
    <source>
        <dbReference type="PIRNR" id="PIRNR003167"/>
    </source>
</evidence>
<dbReference type="InterPro" id="IPR029095">
    <property type="entry name" value="NarX-like_N"/>
</dbReference>
<keyword evidence="11 16" id="KW-1133">Transmembrane helix</keyword>
<dbReference type="PROSITE" id="PS50109">
    <property type="entry name" value="HIS_KIN"/>
    <property type="match status" value="1"/>
</dbReference>
<dbReference type="Gene3D" id="1.10.287.130">
    <property type="match status" value="1"/>
</dbReference>
<keyword evidence="6 14" id="KW-0808">Transferase</keyword>
<dbReference type="Pfam" id="PF07730">
    <property type="entry name" value="HisKA_3"/>
    <property type="match status" value="1"/>
</dbReference>
<evidence type="ECO:0000256" key="10">
    <source>
        <dbReference type="ARBA" id="ARBA00022840"/>
    </source>
</evidence>
<keyword evidence="13 14" id="KW-0472">Membrane</keyword>
<dbReference type="PANTHER" id="PTHR24421:SF10">
    <property type="entry name" value="NITRATE_NITRITE SENSOR PROTEIN NARQ"/>
    <property type="match status" value="1"/>
</dbReference>
<dbReference type="AlphaFoldDB" id="A0A9E8HJY0"/>
<dbReference type="SUPFAM" id="SSF158472">
    <property type="entry name" value="HAMP domain-like"/>
    <property type="match status" value="1"/>
</dbReference>
<dbReference type="PIRSF" id="PIRSF003167">
    <property type="entry name" value="STHK_NarX/NarQ"/>
    <property type="match status" value="1"/>
</dbReference>
<evidence type="ECO:0000256" key="5">
    <source>
        <dbReference type="ARBA" id="ARBA00022553"/>
    </source>
</evidence>
<dbReference type="Pfam" id="PF02518">
    <property type="entry name" value="HATPase_c"/>
    <property type="match status" value="1"/>
</dbReference>
<evidence type="ECO:0000256" key="6">
    <source>
        <dbReference type="ARBA" id="ARBA00022679"/>
    </source>
</evidence>
<dbReference type="CDD" id="cd16917">
    <property type="entry name" value="HATPase_UhpB-NarQ-NarX-like"/>
    <property type="match status" value="1"/>
</dbReference>
<organism evidence="19 20">
    <name type="scientific">Alkalimarinus sediminis</name>
    <dbReference type="NCBI Taxonomy" id="1632866"/>
    <lineage>
        <taxon>Bacteria</taxon>
        <taxon>Pseudomonadati</taxon>
        <taxon>Pseudomonadota</taxon>
        <taxon>Gammaproteobacteria</taxon>
        <taxon>Alteromonadales</taxon>
        <taxon>Alteromonadaceae</taxon>
        <taxon>Alkalimarinus</taxon>
    </lineage>
</organism>
<comment type="subcellular location">
    <subcellularLocation>
        <location evidence="2">Cell inner membrane</location>
        <topology evidence="2">Multi-pass membrane protein</topology>
    </subcellularLocation>
</comment>
<dbReference type="Gene3D" id="1.20.120.960">
    <property type="entry name" value="Histidine kinase NarX, sensor domain"/>
    <property type="match status" value="1"/>
</dbReference>
<evidence type="ECO:0000256" key="2">
    <source>
        <dbReference type="ARBA" id="ARBA00004429"/>
    </source>
</evidence>
<keyword evidence="10 14" id="KW-0067">ATP-binding</keyword>
<keyword evidence="15" id="KW-0175">Coiled coil</keyword>
<dbReference type="InterPro" id="IPR016380">
    <property type="entry name" value="Sig_transdc_His_kin_NarX/NarQ"/>
</dbReference>
<dbReference type="RefSeq" id="WP_251810154.1">
    <property type="nucleotide sequence ID" value="NZ_CP101527.1"/>
</dbReference>
<evidence type="ECO:0000256" key="15">
    <source>
        <dbReference type="SAM" id="Coils"/>
    </source>
</evidence>
<dbReference type="SUPFAM" id="SSF55874">
    <property type="entry name" value="ATPase domain of HSP90 chaperone/DNA topoisomerase II/histidine kinase"/>
    <property type="match status" value="1"/>
</dbReference>
<proteinExistence type="predicted"/>
<evidence type="ECO:0000256" key="12">
    <source>
        <dbReference type="ARBA" id="ARBA00023012"/>
    </source>
</evidence>
<name>A0A9E8HJY0_9ALTE</name>
<evidence type="ECO:0000313" key="20">
    <source>
        <dbReference type="Proteomes" id="UP001164472"/>
    </source>
</evidence>
<keyword evidence="4 14" id="KW-0997">Cell inner membrane</keyword>
<dbReference type="Proteomes" id="UP001164472">
    <property type="component" value="Chromosome"/>
</dbReference>
<dbReference type="GO" id="GO:0005886">
    <property type="term" value="C:plasma membrane"/>
    <property type="evidence" value="ECO:0007669"/>
    <property type="project" value="UniProtKB-SubCell"/>
</dbReference>
<dbReference type="Gene3D" id="1.20.5.1930">
    <property type="match status" value="1"/>
</dbReference>
<keyword evidence="8 14" id="KW-0547">Nucleotide-binding</keyword>
<comment type="catalytic activity">
    <reaction evidence="1 14">
        <text>ATP + protein L-histidine = ADP + protein N-phospho-L-histidine.</text>
        <dbReference type="EC" id="2.7.13.3"/>
    </reaction>
</comment>
<feature type="coiled-coil region" evidence="15">
    <location>
        <begin position="234"/>
        <end position="261"/>
    </location>
</feature>
<dbReference type="Gene3D" id="3.30.565.10">
    <property type="entry name" value="Histidine kinase-like ATPase, C-terminal domain"/>
    <property type="match status" value="1"/>
</dbReference>
<keyword evidence="3 14" id="KW-1003">Cell membrane</keyword>
<reference evidence="19" key="1">
    <citation type="submission" date="2022-07" db="EMBL/GenBank/DDBJ databases">
        <title>Alkalimarinus sp. nov., isolated from gut of a Alitta virens.</title>
        <authorList>
            <person name="Yang A.I."/>
            <person name="Shin N.-R."/>
        </authorList>
    </citation>
    <scope>NUCLEOTIDE SEQUENCE</scope>
    <source>
        <strain evidence="19">FA028</strain>
    </source>
</reference>
<evidence type="ECO:0000259" key="18">
    <source>
        <dbReference type="PROSITE" id="PS50885"/>
    </source>
</evidence>
<dbReference type="SMART" id="SM00304">
    <property type="entry name" value="HAMP"/>
    <property type="match status" value="1"/>
</dbReference>
<evidence type="ECO:0000256" key="16">
    <source>
        <dbReference type="SAM" id="Phobius"/>
    </source>
</evidence>
<dbReference type="KEGG" id="asem:NNL22_17160"/>
<evidence type="ECO:0000256" key="9">
    <source>
        <dbReference type="ARBA" id="ARBA00022777"/>
    </source>
</evidence>
<dbReference type="InterPro" id="IPR005467">
    <property type="entry name" value="His_kinase_dom"/>
</dbReference>
<dbReference type="InterPro" id="IPR036890">
    <property type="entry name" value="HATPase_C_sf"/>
</dbReference>
<keyword evidence="20" id="KW-1185">Reference proteome</keyword>
<gene>
    <name evidence="19" type="ORF">NNL22_17160</name>
</gene>
<evidence type="ECO:0000256" key="4">
    <source>
        <dbReference type="ARBA" id="ARBA00022519"/>
    </source>
</evidence>
<sequence>MRFLVKKMTEGSLVRRAMLGWSAIILLVLLSMAASLIITQSTDGDAERINVAGSLRMQSYRISQIVLRVNHDLQKTQTELIEEVMEFDRRIRTPILAELLTLSDRNLERKALESVLTEWQALKTHLLRHSTAEELTLLDEIDHFVAGIDNMVGLFQAQTDLKIEQLRYIHGVSISLVIFIVFFALFDLFKTVVIPLRALVSAADRAKGGDLSARVDYLRRDELGLLGNTFNHMASSLEETYSELEKRVAQKTHELRSQTESLELLYETSRLINNSVTHARAMRSVLDNLKQTLGRGAFELYLTPQAQAYVDSSEGFGRIDSEAVAMSEPDSGERWFNISDKKHNYGRLVWSAGSKPVCEEQTQLIEAVCDLMASAFSRDWKNEQTWRLLLVEERATIARELHDSLAQALSYLKMQVSRWQTLSERGAEKEQLAGITADIREGLNAAYGQLRELLTTFRLKLDEPGLESALKATVAEYRERGALAIVLDYQLGEVALRPNAEIHLLQIVREALSNVVRHAKATQADIRLYLEHDDNFVVEVSDNGVGLIDESAGPLHHGMSIMNERAQSLEAKLVINNNSGGGVTVRIDCNMSKIKRTGEPILHDR</sequence>
<evidence type="ECO:0000259" key="17">
    <source>
        <dbReference type="PROSITE" id="PS50109"/>
    </source>
</evidence>
<dbReference type="Pfam" id="PF13675">
    <property type="entry name" value="PilJ"/>
    <property type="match status" value="1"/>
</dbReference>
<keyword evidence="9 14" id="KW-0418">Kinase</keyword>
<keyword evidence="12 14" id="KW-0902">Two-component regulatory system</keyword>
<evidence type="ECO:0000256" key="13">
    <source>
        <dbReference type="ARBA" id="ARBA00023136"/>
    </source>
</evidence>
<dbReference type="Pfam" id="PF00672">
    <property type="entry name" value="HAMP"/>
    <property type="match status" value="1"/>
</dbReference>
<dbReference type="GO" id="GO:0046983">
    <property type="term" value="F:protein dimerization activity"/>
    <property type="evidence" value="ECO:0007669"/>
    <property type="project" value="UniProtKB-UniRule"/>
</dbReference>
<feature type="transmembrane region" description="Helical" evidence="16">
    <location>
        <begin position="168"/>
        <end position="189"/>
    </location>
</feature>
<protein>
    <recommendedName>
        <fullName evidence="14">Sensor protein</fullName>
        <ecNumber evidence="14">2.7.13.3</ecNumber>
    </recommendedName>
</protein>
<evidence type="ECO:0000256" key="8">
    <source>
        <dbReference type="ARBA" id="ARBA00022741"/>
    </source>
</evidence>
<dbReference type="InterPro" id="IPR003594">
    <property type="entry name" value="HATPase_dom"/>
</dbReference>
<dbReference type="GO" id="GO:0000155">
    <property type="term" value="F:phosphorelay sensor kinase activity"/>
    <property type="evidence" value="ECO:0007669"/>
    <property type="project" value="UniProtKB-UniRule"/>
</dbReference>